<sequence length="101" mass="11718">MVWRRTGFMVRHVKFKTKNENSNFVAVAVAAFHPNNTDVIFMSCNCEIYKFDFGEDEYKRFGEFLGPGLPKRKSDYYLGCVKAFTLVYPPWPTPIPTLPEV</sequence>
<organism evidence="1 2">
    <name type="scientific">Trema orientale</name>
    <name type="common">Charcoal tree</name>
    <name type="synonym">Celtis orientalis</name>
    <dbReference type="NCBI Taxonomy" id="63057"/>
    <lineage>
        <taxon>Eukaryota</taxon>
        <taxon>Viridiplantae</taxon>
        <taxon>Streptophyta</taxon>
        <taxon>Embryophyta</taxon>
        <taxon>Tracheophyta</taxon>
        <taxon>Spermatophyta</taxon>
        <taxon>Magnoliopsida</taxon>
        <taxon>eudicotyledons</taxon>
        <taxon>Gunneridae</taxon>
        <taxon>Pentapetalae</taxon>
        <taxon>rosids</taxon>
        <taxon>fabids</taxon>
        <taxon>Rosales</taxon>
        <taxon>Cannabaceae</taxon>
        <taxon>Trema</taxon>
    </lineage>
</organism>
<reference evidence="2" key="1">
    <citation type="submission" date="2016-06" db="EMBL/GenBank/DDBJ databases">
        <title>Parallel loss of symbiosis genes in relatives of nitrogen-fixing non-legume Parasponia.</title>
        <authorList>
            <person name="Van Velzen R."/>
            <person name="Holmer R."/>
            <person name="Bu F."/>
            <person name="Rutten L."/>
            <person name="Van Zeijl A."/>
            <person name="Liu W."/>
            <person name="Santuari L."/>
            <person name="Cao Q."/>
            <person name="Sharma T."/>
            <person name="Shen D."/>
            <person name="Roswanjaya Y."/>
            <person name="Wardhani T."/>
            <person name="Kalhor M.S."/>
            <person name="Jansen J."/>
            <person name="Van den Hoogen J."/>
            <person name="Gungor B."/>
            <person name="Hartog M."/>
            <person name="Hontelez J."/>
            <person name="Verver J."/>
            <person name="Yang W.-C."/>
            <person name="Schijlen E."/>
            <person name="Repin R."/>
            <person name="Schilthuizen M."/>
            <person name="Schranz E."/>
            <person name="Heidstra R."/>
            <person name="Miyata K."/>
            <person name="Fedorova E."/>
            <person name="Kohlen W."/>
            <person name="Bisseling T."/>
            <person name="Smit S."/>
            <person name="Geurts R."/>
        </authorList>
    </citation>
    <scope>NUCLEOTIDE SEQUENCE [LARGE SCALE GENOMIC DNA]</scope>
    <source>
        <strain evidence="2">cv. RG33-2</strain>
    </source>
</reference>
<dbReference type="Proteomes" id="UP000237000">
    <property type="component" value="Unassembled WGS sequence"/>
</dbReference>
<dbReference type="AlphaFoldDB" id="A0A2P5E9M2"/>
<keyword evidence="2" id="KW-1185">Reference proteome</keyword>
<dbReference type="InParanoid" id="A0A2P5E9M2"/>
<comment type="caution">
    <text evidence="1">The sequence shown here is derived from an EMBL/GenBank/DDBJ whole genome shotgun (WGS) entry which is preliminary data.</text>
</comment>
<protein>
    <submittedName>
        <fullName evidence="1">Uncharacterized protein</fullName>
    </submittedName>
</protein>
<proteinExistence type="predicted"/>
<accession>A0A2P5E9M2</accession>
<evidence type="ECO:0000313" key="1">
    <source>
        <dbReference type="EMBL" id="PON82216.1"/>
    </source>
</evidence>
<name>A0A2P5E9M2_TREOI</name>
<gene>
    <name evidence="1" type="ORF">TorRG33x02_219970</name>
</gene>
<evidence type="ECO:0000313" key="2">
    <source>
        <dbReference type="Proteomes" id="UP000237000"/>
    </source>
</evidence>
<dbReference type="OrthoDB" id="674184at2759"/>
<dbReference type="EMBL" id="JXTC01000199">
    <property type="protein sequence ID" value="PON82216.1"/>
    <property type="molecule type" value="Genomic_DNA"/>
</dbReference>